<dbReference type="Proteomes" id="UP000292262">
    <property type="component" value="Unassembled WGS sequence"/>
</dbReference>
<dbReference type="OrthoDB" id="367883at2"/>
<dbReference type="GO" id="GO:0009279">
    <property type="term" value="C:cell outer membrane"/>
    <property type="evidence" value="ECO:0007669"/>
    <property type="project" value="UniProtKB-SubCell"/>
</dbReference>
<evidence type="ECO:0000313" key="10">
    <source>
        <dbReference type="EMBL" id="RZS98979.1"/>
    </source>
</evidence>
<keyword evidence="4" id="KW-1134">Transmembrane beta strand</keyword>
<dbReference type="GO" id="GO:0015288">
    <property type="term" value="F:porin activity"/>
    <property type="evidence" value="ECO:0007669"/>
    <property type="project" value="TreeGrafter"/>
</dbReference>
<feature type="signal peptide" evidence="9">
    <location>
        <begin position="1"/>
        <end position="20"/>
    </location>
</feature>
<reference evidence="10 11" key="1">
    <citation type="submission" date="2019-02" db="EMBL/GenBank/DDBJ databases">
        <title>Genomic Encyclopedia of Type Strains, Phase IV (KMG-IV): sequencing the most valuable type-strain genomes for metagenomic binning, comparative biology and taxonomic classification.</title>
        <authorList>
            <person name="Goeker M."/>
        </authorList>
    </citation>
    <scope>NUCLEOTIDE SEQUENCE [LARGE SCALE GENOMIC DNA]</scope>
    <source>
        <strain evidence="10 11">DSM 17196</strain>
    </source>
</reference>
<dbReference type="InterPro" id="IPR003423">
    <property type="entry name" value="OMP_efflux"/>
</dbReference>
<keyword evidence="6" id="KW-0472">Membrane</keyword>
<organism evidence="10 11">
    <name type="scientific">Aquimarina brevivitae</name>
    <dbReference type="NCBI Taxonomy" id="323412"/>
    <lineage>
        <taxon>Bacteria</taxon>
        <taxon>Pseudomonadati</taxon>
        <taxon>Bacteroidota</taxon>
        <taxon>Flavobacteriia</taxon>
        <taxon>Flavobacteriales</taxon>
        <taxon>Flavobacteriaceae</taxon>
        <taxon>Aquimarina</taxon>
    </lineage>
</organism>
<comment type="subcellular location">
    <subcellularLocation>
        <location evidence="1">Cell outer membrane</location>
    </subcellularLocation>
</comment>
<keyword evidence="3" id="KW-0813">Transport</keyword>
<keyword evidence="5" id="KW-0812">Transmembrane</keyword>
<evidence type="ECO:0000256" key="6">
    <source>
        <dbReference type="ARBA" id="ARBA00023136"/>
    </source>
</evidence>
<evidence type="ECO:0000256" key="1">
    <source>
        <dbReference type="ARBA" id="ARBA00004442"/>
    </source>
</evidence>
<gene>
    <name evidence="10" type="ORF">EV197_0181</name>
</gene>
<keyword evidence="11" id="KW-1185">Reference proteome</keyword>
<keyword evidence="8" id="KW-0175">Coiled coil</keyword>
<comment type="caution">
    <text evidence="10">The sequence shown here is derived from an EMBL/GenBank/DDBJ whole genome shotgun (WGS) entry which is preliminary data.</text>
</comment>
<dbReference type="Gene3D" id="1.20.1600.10">
    <property type="entry name" value="Outer membrane efflux proteins (OEP)"/>
    <property type="match status" value="1"/>
</dbReference>
<feature type="coiled-coil region" evidence="8">
    <location>
        <begin position="345"/>
        <end position="397"/>
    </location>
</feature>
<feature type="chain" id="PRO_5020768658" evidence="9">
    <location>
        <begin position="21"/>
        <end position="457"/>
    </location>
</feature>
<dbReference type="Pfam" id="PF02321">
    <property type="entry name" value="OEP"/>
    <property type="match status" value="2"/>
</dbReference>
<dbReference type="RefSeq" id="WP_130284848.1">
    <property type="nucleotide sequence ID" value="NZ_SGXE01000001.1"/>
</dbReference>
<evidence type="ECO:0000256" key="8">
    <source>
        <dbReference type="SAM" id="Coils"/>
    </source>
</evidence>
<evidence type="ECO:0000313" key="11">
    <source>
        <dbReference type="Proteomes" id="UP000292262"/>
    </source>
</evidence>
<dbReference type="GO" id="GO:0015562">
    <property type="term" value="F:efflux transmembrane transporter activity"/>
    <property type="evidence" value="ECO:0007669"/>
    <property type="project" value="InterPro"/>
</dbReference>
<dbReference type="GO" id="GO:1990281">
    <property type="term" value="C:efflux pump complex"/>
    <property type="evidence" value="ECO:0007669"/>
    <property type="project" value="TreeGrafter"/>
</dbReference>
<dbReference type="EMBL" id="SGXE01000001">
    <property type="protein sequence ID" value="RZS98979.1"/>
    <property type="molecule type" value="Genomic_DNA"/>
</dbReference>
<dbReference type="AlphaFoldDB" id="A0A4V2F789"/>
<dbReference type="PANTHER" id="PTHR30026:SF20">
    <property type="entry name" value="OUTER MEMBRANE PROTEIN TOLC"/>
    <property type="match status" value="1"/>
</dbReference>
<dbReference type="PANTHER" id="PTHR30026">
    <property type="entry name" value="OUTER MEMBRANE PROTEIN TOLC"/>
    <property type="match status" value="1"/>
</dbReference>
<evidence type="ECO:0000256" key="7">
    <source>
        <dbReference type="ARBA" id="ARBA00023237"/>
    </source>
</evidence>
<keyword evidence="7" id="KW-0998">Cell outer membrane</keyword>
<dbReference type="SUPFAM" id="SSF56954">
    <property type="entry name" value="Outer membrane efflux proteins (OEP)"/>
    <property type="match status" value="1"/>
</dbReference>
<proteinExistence type="inferred from homology"/>
<name>A0A4V2F789_9FLAO</name>
<sequence length="457" mass="51263">MRNPMWSILIGLLVTSLLQAQDSPAKATYSFSLEEAITYALENSYEAINARRDVAKALKRKWETTADGLPQINGALDYTNQLKQPVTPLPGEVAGGEPGTFVPVVFAPQQQMQLTATLSQLIFDGSYLVGLEAAKSFLQYTDDVEEKTRLDVRRGVINAYGSVLVAQELVSILTENKNTLDKNYQETKLIFENGLAEEEDVEQLQITLLQITNQLENAQRQAKIALQMFNLTVGIEVGAETVLTDDLDQLTMQNLDKSVTTKPFVLENNVNYRLAELLTEQRRLEMKLEKSRALPSISAFINYGTTAFNNDFVFLESETRWFQSSVLGASLKVPIFSSLRRSARTQQAKIALEQSRTELRKAEEQIQLQYDKASSDFKQAIDNYEAAKKNLALAERIENKNQIKYTEGLASSFDLRQAQLQLYSSQQQVLQAKLSIINNKAALETILNLPDVSPTDK</sequence>
<accession>A0A4V2F789</accession>
<comment type="similarity">
    <text evidence="2">Belongs to the outer membrane factor (OMF) (TC 1.B.17) family.</text>
</comment>
<evidence type="ECO:0000256" key="3">
    <source>
        <dbReference type="ARBA" id="ARBA00022448"/>
    </source>
</evidence>
<dbReference type="InterPro" id="IPR051906">
    <property type="entry name" value="TolC-like"/>
</dbReference>
<evidence type="ECO:0000256" key="2">
    <source>
        <dbReference type="ARBA" id="ARBA00007613"/>
    </source>
</evidence>
<evidence type="ECO:0000256" key="4">
    <source>
        <dbReference type="ARBA" id="ARBA00022452"/>
    </source>
</evidence>
<evidence type="ECO:0000256" key="5">
    <source>
        <dbReference type="ARBA" id="ARBA00022692"/>
    </source>
</evidence>
<feature type="coiled-coil region" evidence="8">
    <location>
        <begin position="201"/>
        <end position="228"/>
    </location>
</feature>
<evidence type="ECO:0000256" key="9">
    <source>
        <dbReference type="SAM" id="SignalP"/>
    </source>
</evidence>
<protein>
    <submittedName>
        <fullName evidence="10">Outer membrane protein TolC</fullName>
    </submittedName>
</protein>
<keyword evidence="9" id="KW-0732">Signal</keyword>